<accession>A0A7V5UFQ1</accession>
<dbReference type="SUPFAM" id="SSF117892">
    <property type="entry name" value="Band 7/SPFH domain"/>
    <property type="match status" value="1"/>
</dbReference>
<dbReference type="CDD" id="cd03405">
    <property type="entry name" value="SPFH_HflC"/>
    <property type="match status" value="1"/>
</dbReference>
<evidence type="ECO:0000259" key="8">
    <source>
        <dbReference type="SMART" id="SM00244"/>
    </source>
</evidence>
<evidence type="ECO:0000313" key="9">
    <source>
        <dbReference type="EMBL" id="HHJ53519.1"/>
    </source>
</evidence>
<comment type="caution">
    <text evidence="9">The sequence shown here is derived from an EMBL/GenBank/DDBJ whole genome shotgun (WGS) entry which is preliminary data.</text>
</comment>
<dbReference type="PIRSF" id="PIRSF005651">
    <property type="entry name" value="HflC"/>
    <property type="match status" value="1"/>
</dbReference>
<comment type="subcellular location">
    <subcellularLocation>
        <location evidence="1">Membrane</location>
        <topology evidence="1">Single-pass membrane protein</topology>
    </subcellularLocation>
</comment>
<dbReference type="Proteomes" id="UP000886124">
    <property type="component" value="Unassembled WGS sequence"/>
</dbReference>
<dbReference type="GO" id="GO:0008233">
    <property type="term" value="F:peptidase activity"/>
    <property type="evidence" value="ECO:0007669"/>
    <property type="project" value="UniProtKB-KW"/>
</dbReference>
<evidence type="ECO:0000256" key="5">
    <source>
        <dbReference type="ARBA" id="ARBA00023136"/>
    </source>
</evidence>
<dbReference type="InterPro" id="IPR036013">
    <property type="entry name" value="Band_7/SPFH_dom_sf"/>
</dbReference>
<keyword evidence="9" id="KW-0378">Hydrolase</keyword>
<dbReference type="EMBL" id="DROD01000634">
    <property type="protein sequence ID" value="HHJ53519.1"/>
    <property type="molecule type" value="Genomic_DNA"/>
</dbReference>
<keyword evidence="3 7" id="KW-0812">Transmembrane</keyword>
<feature type="transmembrane region" description="Helical" evidence="7">
    <location>
        <begin position="7"/>
        <end position="27"/>
    </location>
</feature>
<dbReference type="AlphaFoldDB" id="A0A7V5UFQ1"/>
<sequence length="319" mass="37381">MQNKTTIIGTIIAVVVLMFLISGAYIVNEAEQVIITRFGKPIGNAITEPGIHFKTPFIEDAHFFEKRFLEWDGDANQIPTKGKKFIWVDTYARWRISDPLLFFQRVRDERGAQARLDDILDGETRNAIANHFLREIIRNSNRKPVITELDSLQDEDMSDVFPPIKVGRERIMQEILEKASPRTKELGIELLDIRFKRINYYEDVRKKVYERMITERKRIADKFRSEGQGRASEILGNKERELKRIQSEAYRTAREIIGKADAQATAIYARAYNRNADTRDFYRFLKTLETYKTTFSDKDWLILSTKSDFFKFLRSESGR</sequence>
<gene>
    <name evidence="9" type="primary">hflC</name>
    <name evidence="9" type="ORF">ENJ89_10020</name>
</gene>
<dbReference type="PANTHER" id="PTHR42911">
    <property type="entry name" value="MODULATOR OF FTSH PROTEASE HFLC"/>
    <property type="match status" value="1"/>
</dbReference>
<evidence type="ECO:0000256" key="3">
    <source>
        <dbReference type="ARBA" id="ARBA00022692"/>
    </source>
</evidence>
<dbReference type="PANTHER" id="PTHR42911:SF1">
    <property type="entry name" value="MODULATOR OF FTSH PROTEASE HFLC"/>
    <property type="match status" value="1"/>
</dbReference>
<name>A0A7V5UFQ1_CALAY</name>
<proteinExistence type="inferred from homology"/>
<dbReference type="InterPro" id="IPR010200">
    <property type="entry name" value="HflC"/>
</dbReference>
<keyword evidence="4 7" id="KW-1133">Transmembrane helix</keyword>
<evidence type="ECO:0000256" key="6">
    <source>
        <dbReference type="PIRNR" id="PIRNR005651"/>
    </source>
</evidence>
<keyword evidence="5 7" id="KW-0472">Membrane</keyword>
<evidence type="ECO:0000256" key="4">
    <source>
        <dbReference type="ARBA" id="ARBA00022989"/>
    </source>
</evidence>
<dbReference type="GO" id="GO:0006508">
    <property type="term" value="P:proteolysis"/>
    <property type="evidence" value="ECO:0007669"/>
    <property type="project" value="UniProtKB-KW"/>
</dbReference>
<keyword evidence="9" id="KW-0645">Protease</keyword>
<dbReference type="Gene3D" id="3.30.479.30">
    <property type="entry name" value="Band 7 domain"/>
    <property type="match status" value="1"/>
</dbReference>
<evidence type="ECO:0000256" key="7">
    <source>
        <dbReference type="SAM" id="Phobius"/>
    </source>
</evidence>
<evidence type="ECO:0000256" key="2">
    <source>
        <dbReference type="ARBA" id="ARBA00007862"/>
    </source>
</evidence>
<comment type="similarity">
    <text evidence="2 6">Belongs to the band 7/mec-2 family. HflC subfamily.</text>
</comment>
<dbReference type="NCBIfam" id="TIGR01932">
    <property type="entry name" value="hflC"/>
    <property type="match status" value="1"/>
</dbReference>
<dbReference type="InterPro" id="IPR001107">
    <property type="entry name" value="Band_7"/>
</dbReference>
<organism evidence="9">
    <name type="scientific">Caldithrix abyssi</name>
    <dbReference type="NCBI Taxonomy" id="187145"/>
    <lineage>
        <taxon>Bacteria</taxon>
        <taxon>Pseudomonadati</taxon>
        <taxon>Calditrichota</taxon>
        <taxon>Calditrichia</taxon>
        <taxon>Calditrichales</taxon>
        <taxon>Calditrichaceae</taxon>
        <taxon>Caldithrix</taxon>
    </lineage>
</organism>
<reference evidence="9" key="1">
    <citation type="journal article" date="2020" name="mSystems">
        <title>Genome- and Community-Level Interaction Insights into Carbon Utilization and Element Cycling Functions of Hydrothermarchaeota in Hydrothermal Sediment.</title>
        <authorList>
            <person name="Zhou Z."/>
            <person name="Liu Y."/>
            <person name="Xu W."/>
            <person name="Pan J."/>
            <person name="Luo Z.H."/>
            <person name="Li M."/>
        </authorList>
    </citation>
    <scope>NUCLEOTIDE SEQUENCE [LARGE SCALE GENOMIC DNA]</scope>
    <source>
        <strain evidence="9">HyVt-527</strain>
    </source>
</reference>
<protein>
    <recommendedName>
        <fullName evidence="6">Protein HflC</fullName>
    </recommendedName>
</protein>
<dbReference type="GO" id="GO:0016020">
    <property type="term" value="C:membrane"/>
    <property type="evidence" value="ECO:0007669"/>
    <property type="project" value="UniProtKB-SubCell"/>
</dbReference>
<dbReference type="SMART" id="SM00244">
    <property type="entry name" value="PHB"/>
    <property type="match status" value="1"/>
</dbReference>
<feature type="domain" description="Band 7" evidence="8">
    <location>
        <begin position="22"/>
        <end position="212"/>
    </location>
</feature>
<evidence type="ECO:0000256" key="1">
    <source>
        <dbReference type="ARBA" id="ARBA00004167"/>
    </source>
</evidence>
<dbReference type="Pfam" id="PF01145">
    <property type="entry name" value="Band_7"/>
    <property type="match status" value="1"/>
</dbReference>
<comment type="function">
    <text evidence="6">HflC and HflK could regulate a protease.</text>
</comment>